<dbReference type="SUPFAM" id="SSF52172">
    <property type="entry name" value="CheY-like"/>
    <property type="match status" value="1"/>
</dbReference>
<dbReference type="PANTHER" id="PTHR44591">
    <property type="entry name" value="STRESS RESPONSE REGULATOR PROTEIN 1"/>
    <property type="match status" value="1"/>
</dbReference>
<reference evidence="5" key="1">
    <citation type="submission" date="2024-01" db="EMBL/GenBank/DDBJ databases">
        <title>Bank of Algae and Cyanobacteria of the Azores (BACA) strain genomes.</title>
        <authorList>
            <person name="Luz R."/>
            <person name="Cordeiro R."/>
            <person name="Fonseca A."/>
            <person name="Goncalves V."/>
        </authorList>
    </citation>
    <scope>NUCLEOTIDE SEQUENCE</scope>
    <source>
        <strain evidence="5">BACA0141</strain>
    </source>
</reference>
<evidence type="ECO:0000259" key="4">
    <source>
        <dbReference type="PROSITE" id="PS50110"/>
    </source>
</evidence>
<keyword evidence="6" id="KW-1185">Reference proteome</keyword>
<dbReference type="PANTHER" id="PTHR44591:SF14">
    <property type="entry name" value="PROTEIN PILG"/>
    <property type="match status" value="1"/>
</dbReference>
<dbReference type="EMBL" id="JAZBJZ010000076">
    <property type="protein sequence ID" value="MEE3718404.1"/>
    <property type="molecule type" value="Genomic_DNA"/>
</dbReference>
<dbReference type="Proteomes" id="UP001333818">
    <property type="component" value="Unassembled WGS sequence"/>
</dbReference>
<keyword evidence="1 3" id="KW-0597">Phosphoprotein</keyword>
<dbReference type="CDD" id="cd00156">
    <property type="entry name" value="REC"/>
    <property type="match status" value="1"/>
</dbReference>
<comment type="caution">
    <text evidence="5">The sequence shown here is derived from an EMBL/GenBank/DDBJ whole genome shotgun (WGS) entry which is preliminary data.</text>
</comment>
<dbReference type="SMART" id="SM00448">
    <property type="entry name" value="REC"/>
    <property type="match status" value="1"/>
</dbReference>
<keyword evidence="2" id="KW-0902">Two-component regulatory system</keyword>
<dbReference type="InterPro" id="IPR011006">
    <property type="entry name" value="CheY-like_superfamily"/>
</dbReference>
<feature type="domain" description="Response regulatory" evidence="4">
    <location>
        <begin position="6"/>
        <end position="124"/>
    </location>
</feature>
<dbReference type="PROSITE" id="PS50110">
    <property type="entry name" value="RESPONSE_REGULATORY"/>
    <property type="match status" value="1"/>
</dbReference>
<evidence type="ECO:0000256" key="3">
    <source>
        <dbReference type="PROSITE-ProRule" id="PRU00169"/>
    </source>
</evidence>
<dbReference type="InterPro" id="IPR050595">
    <property type="entry name" value="Bact_response_regulator"/>
</dbReference>
<dbReference type="Gene3D" id="3.40.50.2300">
    <property type="match status" value="1"/>
</dbReference>
<evidence type="ECO:0000313" key="5">
    <source>
        <dbReference type="EMBL" id="MEE3718404.1"/>
    </source>
</evidence>
<protein>
    <submittedName>
        <fullName evidence="5">Response regulator</fullName>
    </submittedName>
</protein>
<name>A0AAW9PT92_9CYAN</name>
<dbReference type="InterPro" id="IPR001789">
    <property type="entry name" value="Sig_transdc_resp-reg_receiver"/>
</dbReference>
<gene>
    <name evidence="5" type="ORF">V2H45_16810</name>
</gene>
<dbReference type="GO" id="GO:0000160">
    <property type="term" value="P:phosphorelay signal transduction system"/>
    <property type="evidence" value="ECO:0007669"/>
    <property type="project" value="UniProtKB-KW"/>
</dbReference>
<dbReference type="RefSeq" id="WP_330484837.1">
    <property type="nucleotide sequence ID" value="NZ_JAZBJZ010000076.1"/>
</dbReference>
<evidence type="ECO:0000313" key="6">
    <source>
        <dbReference type="Proteomes" id="UP001333818"/>
    </source>
</evidence>
<evidence type="ECO:0000256" key="2">
    <source>
        <dbReference type="ARBA" id="ARBA00023012"/>
    </source>
</evidence>
<proteinExistence type="predicted"/>
<evidence type="ECO:0000256" key="1">
    <source>
        <dbReference type="ARBA" id="ARBA00022553"/>
    </source>
</evidence>
<sequence length="132" mass="15046">MDVKKLVLVVEDSPTQREAIASLLRSHGFEVISTSSGGEALQYLHEFYFTPDLIVLDVVMPYPNGYEVCRRVRQHKRTQAIPILLCSSQCSESSRYWGLKNGANAYVSKPFYPEEFLTVVRKLLAIEHLVQQ</sequence>
<dbReference type="Pfam" id="PF00072">
    <property type="entry name" value="Response_reg"/>
    <property type="match status" value="1"/>
</dbReference>
<organism evidence="5 6">
    <name type="scientific">Tumidithrix elongata BACA0141</name>
    <dbReference type="NCBI Taxonomy" id="2716417"/>
    <lineage>
        <taxon>Bacteria</taxon>
        <taxon>Bacillati</taxon>
        <taxon>Cyanobacteriota</taxon>
        <taxon>Cyanophyceae</taxon>
        <taxon>Pseudanabaenales</taxon>
        <taxon>Pseudanabaenaceae</taxon>
        <taxon>Tumidithrix</taxon>
        <taxon>Tumidithrix elongata</taxon>
    </lineage>
</organism>
<dbReference type="AlphaFoldDB" id="A0AAW9PT92"/>
<feature type="modified residue" description="4-aspartylphosphate" evidence="3">
    <location>
        <position position="57"/>
    </location>
</feature>
<accession>A0AAW9PT92</accession>